<gene>
    <name evidence="2" type="ORF">DFH08DRAFT_628069</name>
</gene>
<keyword evidence="3" id="KW-1185">Reference proteome</keyword>
<feature type="non-terminal residue" evidence="2">
    <location>
        <position position="1"/>
    </location>
</feature>
<protein>
    <submittedName>
        <fullName evidence="2">Uncharacterized protein</fullName>
    </submittedName>
</protein>
<organism evidence="2 3">
    <name type="scientific">Mycena albidolilacea</name>
    <dbReference type="NCBI Taxonomy" id="1033008"/>
    <lineage>
        <taxon>Eukaryota</taxon>
        <taxon>Fungi</taxon>
        <taxon>Dikarya</taxon>
        <taxon>Basidiomycota</taxon>
        <taxon>Agaricomycotina</taxon>
        <taxon>Agaricomycetes</taxon>
        <taxon>Agaricomycetidae</taxon>
        <taxon>Agaricales</taxon>
        <taxon>Marasmiineae</taxon>
        <taxon>Mycenaceae</taxon>
        <taxon>Mycena</taxon>
    </lineage>
</organism>
<feature type="transmembrane region" description="Helical" evidence="1">
    <location>
        <begin position="70"/>
        <end position="93"/>
    </location>
</feature>
<evidence type="ECO:0000313" key="2">
    <source>
        <dbReference type="EMBL" id="KAJ7330411.1"/>
    </source>
</evidence>
<feature type="transmembrane region" description="Helical" evidence="1">
    <location>
        <begin position="30"/>
        <end position="49"/>
    </location>
</feature>
<feature type="transmembrane region" description="Helical" evidence="1">
    <location>
        <begin position="99"/>
        <end position="119"/>
    </location>
</feature>
<feature type="non-terminal residue" evidence="2">
    <location>
        <position position="130"/>
    </location>
</feature>
<dbReference type="AlphaFoldDB" id="A0AAD6ZMV3"/>
<evidence type="ECO:0000256" key="1">
    <source>
        <dbReference type="SAM" id="Phobius"/>
    </source>
</evidence>
<name>A0AAD6ZMV3_9AGAR</name>
<keyword evidence="1" id="KW-0472">Membrane</keyword>
<sequence length="130" mass="14141">ITTVQSGLPGGDFFDGTTADFAILWLGRDHWPGITFNVVATSLIIGRLVSVIHSMRNILSRSRAQVYRGVIVLLVESALPFTLLGIGYLVTYVCNAPESLAFAGAWGAFVALFPQAIILRVTMRSVWSKN</sequence>
<dbReference type="Proteomes" id="UP001218218">
    <property type="component" value="Unassembled WGS sequence"/>
</dbReference>
<reference evidence="2" key="1">
    <citation type="submission" date="2023-03" db="EMBL/GenBank/DDBJ databases">
        <title>Massive genome expansion in bonnet fungi (Mycena s.s.) driven by repeated elements and novel gene families across ecological guilds.</title>
        <authorList>
            <consortium name="Lawrence Berkeley National Laboratory"/>
            <person name="Harder C.B."/>
            <person name="Miyauchi S."/>
            <person name="Viragh M."/>
            <person name="Kuo A."/>
            <person name="Thoen E."/>
            <person name="Andreopoulos B."/>
            <person name="Lu D."/>
            <person name="Skrede I."/>
            <person name="Drula E."/>
            <person name="Henrissat B."/>
            <person name="Morin E."/>
            <person name="Kohler A."/>
            <person name="Barry K."/>
            <person name="LaButti K."/>
            <person name="Morin E."/>
            <person name="Salamov A."/>
            <person name="Lipzen A."/>
            <person name="Mereny Z."/>
            <person name="Hegedus B."/>
            <person name="Baldrian P."/>
            <person name="Stursova M."/>
            <person name="Weitz H."/>
            <person name="Taylor A."/>
            <person name="Grigoriev I.V."/>
            <person name="Nagy L.G."/>
            <person name="Martin F."/>
            <person name="Kauserud H."/>
        </authorList>
    </citation>
    <scope>NUCLEOTIDE SEQUENCE</scope>
    <source>
        <strain evidence="2">CBHHK002</strain>
    </source>
</reference>
<accession>A0AAD6ZMV3</accession>
<proteinExistence type="predicted"/>
<comment type="caution">
    <text evidence="2">The sequence shown here is derived from an EMBL/GenBank/DDBJ whole genome shotgun (WGS) entry which is preliminary data.</text>
</comment>
<keyword evidence="1" id="KW-0812">Transmembrane</keyword>
<dbReference type="EMBL" id="JARIHO010000037">
    <property type="protein sequence ID" value="KAJ7330411.1"/>
    <property type="molecule type" value="Genomic_DNA"/>
</dbReference>
<evidence type="ECO:0000313" key="3">
    <source>
        <dbReference type="Proteomes" id="UP001218218"/>
    </source>
</evidence>
<keyword evidence="1" id="KW-1133">Transmembrane helix</keyword>